<evidence type="ECO:0008006" key="3">
    <source>
        <dbReference type="Google" id="ProtNLM"/>
    </source>
</evidence>
<organism evidence="1 2">
    <name type="scientific">Anaeromyces robustus</name>
    <dbReference type="NCBI Taxonomy" id="1754192"/>
    <lineage>
        <taxon>Eukaryota</taxon>
        <taxon>Fungi</taxon>
        <taxon>Fungi incertae sedis</taxon>
        <taxon>Chytridiomycota</taxon>
        <taxon>Chytridiomycota incertae sedis</taxon>
        <taxon>Neocallimastigomycetes</taxon>
        <taxon>Neocallimastigales</taxon>
        <taxon>Neocallimastigaceae</taxon>
        <taxon>Anaeromyces</taxon>
    </lineage>
</organism>
<dbReference type="SUPFAM" id="SSF52047">
    <property type="entry name" value="RNI-like"/>
    <property type="match status" value="1"/>
</dbReference>
<dbReference type="OrthoDB" id="10461099at2759"/>
<evidence type="ECO:0000313" key="1">
    <source>
        <dbReference type="EMBL" id="ORX82064.1"/>
    </source>
</evidence>
<comment type="caution">
    <text evidence="1">The sequence shown here is derived from an EMBL/GenBank/DDBJ whole genome shotgun (WGS) entry which is preliminary data.</text>
</comment>
<name>A0A1Y1X9Q4_9FUNG</name>
<reference evidence="1 2" key="2">
    <citation type="submission" date="2016-08" db="EMBL/GenBank/DDBJ databases">
        <title>Pervasive Adenine N6-methylation of Active Genes in Fungi.</title>
        <authorList>
            <consortium name="DOE Joint Genome Institute"/>
            <person name="Mondo S.J."/>
            <person name="Dannebaum R.O."/>
            <person name="Kuo R.C."/>
            <person name="Labutti K."/>
            <person name="Haridas S."/>
            <person name="Kuo A."/>
            <person name="Salamov A."/>
            <person name="Ahrendt S.R."/>
            <person name="Lipzen A."/>
            <person name="Sullivan W."/>
            <person name="Andreopoulos W.B."/>
            <person name="Clum A."/>
            <person name="Lindquist E."/>
            <person name="Daum C."/>
            <person name="Ramamoorthy G.K."/>
            <person name="Gryganskyi A."/>
            <person name="Culley D."/>
            <person name="Magnuson J.K."/>
            <person name="James T.Y."/>
            <person name="O'Malley M.A."/>
            <person name="Stajich J.E."/>
            <person name="Spatafora J.W."/>
            <person name="Visel A."/>
            <person name="Grigoriev I.V."/>
        </authorList>
    </citation>
    <scope>NUCLEOTIDE SEQUENCE [LARGE SCALE GENOMIC DNA]</scope>
    <source>
        <strain evidence="1 2">S4</strain>
    </source>
</reference>
<keyword evidence="2" id="KW-1185">Reference proteome</keyword>
<dbReference type="EMBL" id="MCFG01000104">
    <property type="protein sequence ID" value="ORX82064.1"/>
    <property type="molecule type" value="Genomic_DNA"/>
</dbReference>
<protein>
    <recommendedName>
        <fullName evidence="3">RNI-like protein</fullName>
    </recommendedName>
</protein>
<dbReference type="Gene3D" id="3.80.10.10">
    <property type="entry name" value="Ribonuclease Inhibitor"/>
    <property type="match status" value="1"/>
</dbReference>
<reference evidence="1 2" key="1">
    <citation type="submission" date="2016-08" db="EMBL/GenBank/DDBJ databases">
        <title>A Parts List for Fungal Cellulosomes Revealed by Comparative Genomics.</title>
        <authorList>
            <consortium name="DOE Joint Genome Institute"/>
            <person name="Haitjema C.H."/>
            <person name="Gilmore S.P."/>
            <person name="Henske J.K."/>
            <person name="Solomon K.V."/>
            <person name="De Groot R."/>
            <person name="Kuo A."/>
            <person name="Mondo S.J."/>
            <person name="Salamov A.A."/>
            <person name="Labutti K."/>
            <person name="Zhao Z."/>
            <person name="Chiniquy J."/>
            <person name="Barry K."/>
            <person name="Brewer H.M."/>
            <person name="Purvine S.O."/>
            <person name="Wright A.T."/>
            <person name="Boxma B."/>
            <person name="Van Alen T."/>
            <person name="Hackstein J.H."/>
            <person name="Baker S.E."/>
            <person name="Grigoriev I.V."/>
            <person name="O'Malley M.A."/>
        </authorList>
    </citation>
    <scope>NUCLEOTIDE SEQUENCE [LARGE SCALE GENOMIC DNA]</scope>
    <source>
        <strain evidence="1 2">S4</strain>
    </source>
</reference>
<dbReference type="Proteomes" id="UP000193944">
    <property type="component" value="Unassembled WGS sequence"/>
</dbReference>
<sequence>MLNIGIKKNYNYKVNVKKKNKSPIKDEENNDEEREYFENENIKEEIKKLEIKFKKHFTLNAKTQWSIENFNGFKNLTSLDISYCNFLSSKMISLIQILGDYVPHLKYLNISGTLIESNGNTVLFMISRLLLKLNFLLLNDIKWLENDDLMSLSWNNSFKRLIQLQLKQCIFINQKTLTNYFNLHRPTLLIEY</sequence>
<dbReference type="InterPro" id="IPR032675">
    <property type="entry name" value="LRR_dom_sf"/>
</dbReference>
<gene>
    <name evidence="1" type="ORF">BCR32DRAFT_244455</name>
</gene>
<accession>A0A1Y1X9Q4</accession>
<dbReference type="AlphaFoldDB" id="A0A1Y1X9Q4"/>
<proteinExistence type="predicted"/>
<evidence type="ECO:0000313" key="2">
    <source>
        <dbReference type="Proteomes" id="UP000193944"/>
    </source>
</evidence>